<sequence length="98" mass="11100">MKLDLTPEQKQQVKERYLQDYPGPGINGLDDITAFHDTVREMGHSPTWPPVDHVDKLTNQYRETGVVDPELQELINASHASDALYWELFPGGLRKAVA</sequence>
<organism evidence="1">
    <name type="scientific">marine sediment metagenome</name>
    <dbReference type="NCBI Taxonomy" id="412755"/>
    <lineage>
        <taxon>unclassified sequences</taxon>
        <taxon>metagenomes</taxon>
        <taxon>ecological metagenomes</taxon>
    </lineage>
</organism>
<accession>A0A0F9H8B0</accession>
<comment type="caution">
    <text evidence="1">The sequence shown here is derived from an EMBL/GenBank/DDBJ whole genome shotgun (WGS) entry which is preliminary data.</text>
</comment>
<protein>
    <submittedName>
        <fullName evidence="1">Uncharacterized protein</fullName>
    </submittedName>
</protein>
<dbReference type="EMBL" id="LAZR01023615">
    <property type="protein sequence ID" value="KKL77910.1"/>
    <property type="molecule type" value="Genomic_DNA"/>
</dbReference>
<dbReference type="AlphaFoldDB" id="A0A0F9H8B0"/>
<gene>
    <name evidence="1" type="ORF">LCGC14_2030180</name>
</gene>
<proteinExistence type="predicted"/>
<evidence type="ECO:0000313" key="1">
    <source>
        <dbReference type="EMBL" id="KKL77910.1"/>
    </source>
</evidence>
<name>A0A0F9H8B0_9ZZZZ</name>
<reference evidence="1" key="1">
    <citation type="journal article" date="2015" name="Nature">
        <title>Complex archaea that bridge the gap between prokaryotes and eukaryotes.</title>
        <authorList>
            <person name="Spang A."/>
            <person name="Saw J.H."/>
            <person name="Jorgensen S.L."/>
            <person name="Zaremba-Niedzwiedzka K."/>
            <person name="Martijn J."/>
            <person name="Lind A.E."/>
            <person name="van Eijk R."/>
            <person name="Schleper C."/>
            <person name="Guy L."/>
            <person name="Ettema T.J."/>
        </authorList>
    </citation>
    <scope>NUCLEOTIDE SEQUENCE</scope>
</reference>